<protein>
    <submittedName>
        <fullName evidence="1">Uncharacterized protein</fullName>
    </submittedName>
</protein>
<reference evidence="1" key="1">
    <citation type="submission" date="2017-07" db="EMBL/GenBank/DDBJ databases">
        <title>Taro Niue Genome Assembly and Annotation.</title>
        <authorList>
            <person name="Atibalentja N."/>
            <person name="Keating K."/>
            <person name="Fields C.J."/>
        </authorList>
    </citation>
    <scope>NUCLEOTIDE SEQUENCE</scope>
    <source>
        <strain evidence="1">Niue_2</strain>
        <tissue evidence="1">Leaf</tissue>
    </source>
</reference>
<keyword evidence="2" id="KW-1185">Reference proteome</keyword>
<accession>A0A843VJD7</accession>
<sequence length="75" mass="8706">MTRVFVPLSHFAQHCTCICVDDGVFVPPLDLYTLSCLHFHRQRGVYASVGQYASTYAVLRHRRVMQQQHWMLGLI</sequence>
<dbReference type="AlphaFoldDB" id="A0A843VJD7"/>
<dbReference type="Proteomes" id="UP000652761">
    <property type="component" value="Unassembled WGS sequence"/>
</dbReference>
<gene>
    <name evidence="1" type="ORF">Taro_031668</name>
</gene>
<dbReference type="EMBL" id="NMUH01002273">
    <property type="protein sequence ID" value="MQL98952.1"/>
    <property type="molecule type" value="Genomic_DNA"/>
</dbReference>
<comment type="caution">
    <text evidence="1">The sequence shown here is derived from an EMBL/GenBank/DDBJ whole genome shotgun (WGS) entry which is preliminary data.</text>
</comment>
<name>A0A843VJD7_COLES</name>
<evidence type="ECO:0000313" key="2">
    <source>
        <dbReference type="Proteomes" id="UP000652761"/>
    </source>
</evidence>
<evidence type="ECO:0000313" key="1">
    <source>
        <dbReference type="EMBL" id="MQL98952.1"/>
    </source>
</evidence>
<organism evidence="1 2">
    <name type="scientific">Colocasia esculenta</name>
    <name type="common">Wild taro</name>
    <name type="synonym">Arum esculentum</name>
    <dbReference type="NCBI Taxonomy" id="4460"/>
    <lineage>
        <taxon>Eukaryota</taxon>
        <taxon>Viridiplantae</taxon>
        <taxon>Streptophyta</taxon>
        <taxon>Embryophyta</taxon>
        <taxon>Tracheophyta</taxon>
        <taxon>Spermatophyta</taxon>
        <taxon>Magnoliopsida</taxon>
        <taxon>Liliopsida</taxon>
        <taxon>Araceae</taxon>
        <taxon>Aroideae</taxon>
        <taxon>Colocasieae</taxon>
        <taxon>Colocasia</taxon>
    </lineage>
</organism>
<proteinExistence type="predicted"/>